<evidence type="ECO:0000256" key="5">
    <source>
        <dbReference type="ARBA" id="ARBA00023163"/>
    </source>
</evidence>
<accession>A0A0G1QTM8</accession>
<dbReference type="Proteomes" id="UP000033946">
    <property type="component" value="Unassembled WGS sequence"/>
</dbReference>
<evidence type="ECO:0000259" key="7">
    <source>
        <dbReference type="Pfam" id="PF00562"/>
    </source>
</evidence>
<dbReference type="FunFam" id="3.90.1800.10:FF:000001">
    <property type="entry name" value="DNA-directed RNA polymerase subunit beta"/>
    <property type="match status" value="1"/>
</dbReference>
<dbReference type="GO" id="GO:0000428">
    <property type="term" value="C:DNA-directed RNA polymerase complex"/>
    <property type="evidence" value="ECO:0007669"/>
    <property type="project" value="UniProtKB-KW"/>
</dbReference>
<dbReference type="Gene3D" id="3.90.1800.10">
    <property type="entry name" value="RNA polymerase alpha subunit dimerisation domain"/>
    <property type="match status" value="1"/>
</dbReference>
<dbReference type="InterPro" id="IPR007120">
    <property type="entry name" value="DNA-dir_RNAP_su2_dom"/>
</dbReference>
<evidence type="ECO:0000256" key="3">
    <source>
        <dbReference type="ARBA" id="ARBA00022679"/>
    </source>
</evidence>
<evidence type="ECO:0000313" key="10">
    <source>
        <dbReference type="Proteomes" id="UP000033946"/>
    </source>
</evidence>
<dbReference type="PATRIC" id="fig|1619111.3.peg.307"/>
<keyword evidence="5" id="KW-0804">Transcription</keyword>
<feature type="domain" description="RNA polymerase Rpb2" evidence="8">
    <location>
        <begin position="128"/>
        <end position="200"/>
    </location>
</feature>
<dbReference type="AlphaFoldDB" id="A0A0G1QTM8"/>
<evidence type="ECO:0000256" key="4">
    <source>
        <dbReference type="ARBA" id="ARBA00022695"/>
    </source>
</evidence>
<evidence type="ECO:0000259" key="8">
    <source>
        <dbReference type="Pfam" id="PF04560"/>
    </source>
</evidence>
<proteinExistence type="predicted"/>
<comment type="catalytic activity">
    <reaction evidence="6">
        <text>RNA(n) + a ribonucleoside 5'-triphosphate = RNA(n+1) + diphosphate</text>
        <dbReference type="Rhea" id="RHEA:21248"/>
        <dbReference type="Rhea" id="RHEA-COMP:14527"/>
        <dbReference type="Rhea" id="RHEA-COMP:17342"/>
        <dbReference type="ChEBI" id="CHEBI:33019"/>
        <dbReference type="ChEBI" id="CHEBI:61557"/>
        <dbReference type="ChEBI" id="CHEBI:140395"/>
        <dbReference type="EC" id="2.7.7.6"/>
    </reaction>
</comment>
<dbReference type="Pfam" id="PF04560">
    <property type="entry name" value="RNA_pol_Rpb2_7"/>
    <property type="match status" value="1"/>
</dbReference>
<comment type="caution">
    <text evidence="9">The sequence shown here is derived from an EMBL/GenBank/DDBJ whole genome shotgun (WGS) entry which is preliminary data.</text>
</comment>
<name>A0A0G1QTM8_UNCKA</name>
<dbReference type="Gene3D" id="2.40.270.10">
    <property type="entry name" value="DNA-directed RNA polymerase, subunit 2, domain 6"/>
    <property type="match status" value="1"/>
</dbReference>
<sequence>MPYLADGTSVDIVFSSEAVLKRMNVGQILEAPLGFAGRRLNKKYTVPVFERITEEDFEKELVLAGLPRTAKAKLIDGRTGDYFDGEVVVGETYVLKLNHLSEDKMHARSTGPYSLITQQPLGGKAQFGGQRFGEMEVWALEAYGAAHTLREMLTIKSDDLIGRTKAYKAVLQGEPIPEATVTESFKLFVRELNGLGLGIEPLGAVTGEPEISEGVGSTSIISLKELPEGHEIVTMDGEGK</sequence>
<evidence type="ECO:0000256" key="6">
    <source>
        <dbReference type="ARBA" id="ARBA00048552"/>
    </source>
</evidence>
<feature type="domain" description="DNA-directed RNA polymerase subunit 2 hybrid-binding" evidence="7">
    <location>
        <begin position="1"/>
        <end position="126"/>
    </location>
</feature>
<evidence type="ECO:0000313" key="9">
    <source>
        <dbReference type="EMBL" id="KKU48356.1"/>
    </source>
</evidence>
<dbReference type="InterPro" id="IPR037033">
    <property type="entry name" value="DNA-dir_RNAP_su2_hyb_sf"/>
</dbReference>
<dbReference type="GO" id="GO:0032549">
    <property type="term" value="F:ribonucleoside binding"/>
    <property type="evidence" value="ECO:0007669"/>
    <property type="project" value="InterPro"/>
</dbReference>
<dbReference type="GO" id="GO:0003677">
    <property type="term" value="F:DNA binding"/>
    <property type="evidence" value="ECO:0007669"/>
    <property type="project" value="InterPro"/>
</dbReference>
<dbReference type="EC" id="2.7.7.6" evidence="1"/>
<dbReference type="GO" id="GO:0003899">
    <property type="term" value="F:DNA-directed RNA polymerase activity"/>
    <property type="evidence" value="ECO:0007669"/>
    <property type="project" value="UniProtKB-EC"/>
</dbReference>
<protein>
    <recommendedName>
        <fullName evidence="1">DNA-directed RNA polymerase</fullName>
        <ecNumber evidence="1">2.7.7.6</ecNumber>
    </recommendedName>
</protein>
<dbReference type="SUPFAM" id="SSF64484">
    <property type="entry name" value="beta and beta-prime subunits of DNA dependent RNA-polymerase"/>
    <property type="match status" value="1"/>
</dbReference>
<dbReference type="InterPro" id="IPR007641">
    <property type="entry name" value="RNA_pol_Rpb2_7"/>
</dbReference>
<dbReference type="Pfam" id="PF00562">
    <property type="entry name" value="RNA_pol_Rpb2_6"/>
    <property type="match status" value="1"/>
</dbReference>
<dbReference type="InterPro" id="IPR015712">
    <property type="entry name" value="DNA-dir_RNA_pol_su2"/>
</dbReference>
<keyword evidence="3" id="KW-0808">Transferase</keyword>
<dbReference type="GO" id="GO:0006351">
    <property type="term" value="P:DNA-templated transcription"/>
    <property type="evidence" value="ECO:0007669"/>
    <property type="project" value="InterPro"/>
</dbReference>
<dbReference type="PANTHER" id="PTHR20856">
    <property type="entry name" value="DNA-DIRECTED RNA POLYMERASE I SUBUNIT 2"/>
    <property type="match status" value="1"/>
</dbReference>
<organism evidence="9 10">
    <name type="scientific">candidate division WWE3 bacterium GW2011_GWA2_46_9</name>
    <dbReference type="NCBI Taxonomy" id="1619111"/>
    <lineage>
        <taxon>Bacteria</taxon>
        <taxon>Katanobacteria</taxon>
    </lineage>
</organism>
<evidence type="ECO:0000256" key="2">
    <source>
        <dbReference type="ARBA" id="ARBA00022478"/>
    </source>
</evidence>
<gene>
    <name evidence="9" type="ORF">UX69_C0018G0021</name>
</gene>
<reference evidence="9 10" key="1">
    <citation type="journal article" date="2015" name="Nature">
        <title>rRNA introns, odd ribosomes, and small enigmatic genomes across a large radiation of phyla.</title>
        <authorList>
            <person name="Brown C.T."/>
            <person name="Hug L.A."/>
            <person name="Thomas B.C."/>
            <person name="Sharon I."/>
            <person name="Castelle C.J."/>
            <person name="Singh A."/>
            <person name="Wilkins M.J."/>
            <person name="Williams K.H."/>
            <person name="Banfield J.F."/>
        </authorList>
    </citation>
    <scope>NUCLEOTIDE SEQUENCE [LARGE SCALE GENOMIC DNA]</scope>
</reference>
<dbReference type="EMBL" id="LCNE01000018">
    <property type="protein sequence ID" value="KKU48356.1"/>
    <property type="molecule type" value="Genomic_DNA"/>
</dbReference>
<keyword evidence="4" id="KW-0548">Nucleotidyltransferase</keyword>
<keyword evidence="2 9" id="KW-0240">DNA-directed RNA polymerase</keyword>
<evidence type="ECO:0000256" key="1">
    <source>
        <dbReference type="ARBA" id="ARBA00012418"/>
    </source>
</evidence>